<evidence type="ECO:0000313" key="6">
    <source>
        <dbReference type="EMBL" id="AII04068.1"/>
    </source>
</evidence>
<dbReference type="SMART" id="SM00895">
    <property type="entry name" value="FCD"/>
    <property type="match status" value="1"/>
</dbReference>
<evidence type="ECO:0000259" key="5">
    <source>
        <dbReference type="PROSITE" id="PS50949"/>
    </source>
</evidence>
<feature type="compositionally biased region" description="Basic and acidic residues" evidence="4">
    <location>
        <begin position="1"/>
        <end position="12"/>
    </location>
</feature>
<dbReference type="EMBL" id="CP008947">
    <property type="protein sequence ID" value="AII04068.1"/>
    <property type="molecule type" value="Genomic_DNA"/>
</dbReference>
<gene>
    <name evidence="6" type="ORF">EP51_05405</name>
</gene>
<dbReference type="Gene3D" id="1.20.120.530">
    <property type="entry name" value="GntR ligand-binding domain-like"/>
    <property type="match status" value="1"/>
</dbReference>
<dbReference type="InterPro" id="IPR011711">
    <property type="entry name" value="GntR_C"/>
</dbReference>
<protein>
    <submittedName>
        <fullName evidence="6">GntR family transcriptional regulator</fullName>
    </submittedName>
</protein>
<dbReference type="InterPro" id="IPR008920">
    <property type="entry name" value="TF_FadR/GntR_C"/>
</dbReference>
<dbReference type="SUPFAM" id="SSF48008">
    <property type="entry name" value="GntR ligand-binding domain-like"/>
    <property type="match status" value="1"/>
</dbReference>
<evidence type="ECO:0000256" key="3">
    <source>
        <dbReference type="ARBA" id="ARBA00023163"/>
    </source>
</evidence>
<keyword evidence="3" id="KW-0804">Transcription</keyword>
<evidence type="ECO:0000256" key="1">
    <source>
        <dbReference type="ARBA" id="ARBA00023015"/>
    </source>
</evidence>
<keyword evidence="2" id="KW-0238">DNA-binding</keyword>
<feature type="domain" description="HTH gntR-type" evidence="5">
    <location>
        <begin position="29"/>
        <end position="98"/>
    </location>
</feature>
<name>A0A076EG67_RHOOP</name>
<feature type="region of interest" description="Disordered" evidence="4">
    <location>
        <begin position="1"/>
        <end position="29"/>
    </location>
</feature>
<evidence type="ECO:0000256" key="4">
    <source>
        <dbReference type="SAM" id="MobiDB-lite"/>
    </source>
</evidence>
<evidence type="ECO:0000313" key="7">
    <source>
        <dbReference type="Proteomes" id="UP000028488"/>
    </source>
</evidence>
<dbReference type="Pfam" id="PF00392">
    <property type="entry name" value="GntR"/>
    <property type="match status" value="1"/>
</dbReference>
<dbReference type="PANTHER" id="PTHR43537:SF5">
    <property type="entry name" value="UXU OPERON TRANSCRIPTIONAL REGULATOR"/>
    <property type="match status" value="1"/>
</dbReference>
<dbReference type="GO" id="GO:0003700">
    <property type="term" value="F:DNA-binding transcription factor activity"/>
    <property type="evidence" value="ECO:0007669"/>
    <property type="project" value="InterPro"/>
</dbReference>
<dbReference type="Proteomes" id="UP000028488">
    <property type="component" value="Chromosome"/>
</dbReference>
<organism evidence="6 7">
    <name type="scientific">Rhodococcus opacus</name>
    <name type="common">Nocardia opaca</name>
    <dbReference type="NCBI Taxonomy" id="37919"/>
    <lineage>
        <taxon>Bacteria</taxon>
        <taxon>Bacillati</taxon>
        <taxon>Actinomycetota</taxon>
        <taxon>Actinomycetes</taxon>
        <taxon>Mycobacteriales</taxon>
        <taxon>Nocardiaceae</taxon>
        <taxon>Rhodococcus</taxon>
    </lineage>
</organism>
<dbReference type="CDD" id="cd07377">
    <property type="entry name" value="WHTH_GntR"/>
    <property type="match status" value="1"/>
</dbReference>
<accession>A0A076EG67</accession>
<keyword evidence="1" id="KW-0805">Transcription regulation</keyword>
<dbReference type="AlphaFoldDB" id="A0A076EG67"/>
<dbReference type="InterPro" id="IPR036390">
    <property type="entry name" value="WH_DNA-bd_sf"/>
</dbReference>
<dbReference type="GO" id="GO:0003677">
    <property type="term" value="F:DNA binding"/>
    <property type="evidence" value="ECO:0007669"/>
    <property type="project" value="UniProtKB-KW"/>
</dbReference>
<reference evidence="6 7" key="1">
    <citation type="submission" date="2014-07" db="EMBL/GenBank/DDBJ databases">
        <title>Genome Sequence of Rhodococcus opacus Strain R7, a Biodegrader of Mono- and Polycyclic Aromatic Hydrocarbons.</title>
        <authorList>
            <person name="Di Gennaro P."/>
            <person name="Zampolli J."/>
            <person name="Presti I."/>
            <person name="Cappelletti M."/>
            <person name="D'Ursi P."/>
            <person name="Orro A."/>
            <person name="Mezzelani A."/>
            <person name="Milanesi L."/>
        </authorList>
    </citation>
    <scope>NUCLEOTIDE SEQUENCE [LARGE SCALE GENOMIC DNA]</scope>
    <source>
        <strain evidence="6 7">R7</strain>
    </source>
</reference>
<dbReference type="SMART" id="SM00345">
    <property type="entry name" value="HTH_GNTR"/>
    <property type="match status" value="1"/>
</dbReference>
<dbReference type="RefSeq" id="WP_052032899.1">
    <property type="nucleotide sequence ID" value="NZ_CP008947.1"/>
</dbReference>
<dbReference type="InterPro" id="IPR036388">
    <property type="entry name" value="WH-like_DNA-bd_sf"/>
</dbReference>
<dbReference type="eggNOG" id="COG2186">
    <property type="taxonomic scope" value="Bacteria"/>
</dbReference>
<dbReference type="InterPro" id="IPR000524">
    <property type="entry name" value="Tscrpt_reg_HTH_GntR"/>
</dbReference>
<dbReference type="Gene3D" id="1.10.10.10">
    <property type="entry name" value="Winged helix-like DNA-binding domain superfamily/Winged helix DNA-binding domain"/>
    <property type="match status" value="1"/>
</dbReference>
<dbReference type="SUPFAM" id="SSF46785">
    <property type="entry name" value="Winged helix' DNA-binding domain"/>
    <property type="match status" value="1"/>
</dbReference>
<dbReference type="PROSITE" id="PS50949">
    <property type="entry name" value="HTH_GNTR"/>
    <property type="match status" value="1"/>
</dbReference>
<dbReference type="PRINTS" id="PR00035">
    <property type="entry name" value="HTHGNTR"/>
</dbReference>
<evidence type="ECO:0000256" key="2">
    <source>
        <dbReference type="ARBA" id="ARBA00023125"/>
    </source>
</evidence>
<sequence length="263" mass="28902">MAATHRTVDERTGNALTPDDAHRAPGRAPKMSERIANQIADEILGGGIEAGDRLPTEKEMVAEYGVARTTVREALRLLESRGLVTIRAGVGGGPVACRPQFESLGNTMKLFLQLEGANLSDVIDTRLTLEPVVAQQATPRITDGQLDELQAALDSMRTQPDDYDNFIEKNALFHTTIYTASGNPVLRILMETLLLLVRDAEPSRHPEITRTAAVEAQQLVLNAMRSRNASAAGEAMEAFVHDTAKYYRKRLAHIISEPVHWQL</sequence>
<dbReference type="Pfam" id="PF07729">
    <property type="entry name" value="FCD"/>
    <property type="match status" value="1"/>
</dbReference>
<proteinExistence type="predicted"/>
<dbReference type="PANTHER" id="PTHR43537">
    <property type="entry name" value="TRANSCRIPTIONAL REGULATOR, GNTR FAMILY"/>
    <property type="match status" value="1"/>
</dbReference>